<name>A0A4Y7L3B1_PAPSO</name>
<dbReference type="GO" id="GO:0000027">
    <property type="term" value="P:ribosomal large subunit assembly"/>
    <property type="evidence" value="ECO:0007669"/>
    <property type="project" value="TreeGrafter"/>
</dbReference>
<dbReference type="GO" id="GO:0000055">
    <property type="term" value="P:ribosomal large subunit export from nucleus"/>
    <property type="evidence" value="ECO:0007669"/>
    <property type="project" value="TreeGrafter"/>
</dbReference>
<keyword evidence="2" id="KW-0067">ATP-binding</keyword>
<proteinExistence type="predicted"/>
<dbReference type="GO" id="GO:0005524">
    <property type="term" value="F:ATP binding"/>
    <property type="evidence" value="ECO:0007669"/>
    <property type="project" value="UniProtKB-KW"/>
</dbReference>
<dbReference type="Gramene" id="RZC80043">
    <property type="protein sequence ID" value="RZC80043"/>
    <property type="gene ID" value="C5167_042614"/>
</dbReference>
<protein>
    <submittedName>
        <fullName evidence="3">Uncharacterized protein</fullName>
    </submittedName>
</protein>
<gene>
    <name evidence="3" type="ORF">C5167_042614</name>
</gene>
<dbReference type="AlphaFoldDB" id="A0A4Y7L3B1"/>
<reference evidence="3 4" key="1">
    <citation type="journal article" date="2018" name="Science">
        <title>The opium poppy genome and morphinan production.</title>
        <authorList>
            <person name="Guo L."/>
            <person name="Winzer T."/>
            <person name="Yang X."/>
            <person name="Li Y."/>
            <person name="Ning Z."/>
            <person name="He Z."/>
            <person name="Teodor R."/>
            <person name="Lu Y."/>
            <person name="Bowser T.A."/>
            <person name="Graham I.A."/>
            <person name="Ye K."/>
        </authorList>
    </citation>
    <scope>NUCLEOTIDE SEQUENCE [LARGE SCALE GENOMIC DNA]</scope>
    <source>
        <strain evidence="4">cv. HN1</strain>
        <tissue evidence="3">Leaves</tissue>
    </source>
</reference>
<keyword evidence="4" id="KW-1185">Reference proteome</keyword>
<dbReference type="GO" id="GO:0005634">
    <property type="term" value="C:nucleus"/>
    <property type="evidence" value="ECO:0007669"/>
    <property type="project" value="TreeGrafter"/>
</dbReference>
<dbReference type="GO" id="GO:0030687">
    <property type="term" value="C:preribosome, large subunit precursor"/>
    <property type="evidence" value="ECO:0007669"/>
    <property type="project" value="TreeGrafter"/>
</dbReference>
<dbReference type="PANTHER" id="PTHR48103:SF2">
    <property type="entry name" value="MIDASIN"/>
    <property type="match status" value="1"/>
</dbReference>
<evidence type="ECO:0000313" key="4">
    <source>
        <dbReference type="Proteomes" id="UP000316621"/>
    </source>
</evidence>
<evidence type="ECO:0000256" key="2">
    <source>
        <dbReference type="ARBA" id="ARBA00022840"/>
    </source>
</evidence>
<organism evidence="3 4">
    <name type="scientific">Papaver somniferum</name>
    <name type="common">Opium poppy</name>
    <dbReference type="NCBI Taxonomy" id="3469"/>
    <lineage>
        <taxon>Eukaryota</taxon>
        <taxon>Viridiplantae</taxon>
        <taxon>Streptophyta</taxon>
        <taxon>Embryophyta</taxon>
        <taxon>Tracheophyta</taxon>
        <taxon>Spermatophyta</taxon>
        <taxon>Magnoliopsida</taxon>
        <taxon>Ranunculales</taxon>
        <taxon>Papaveraceae</taxon>
        <taxon>Papaveroideae</taxon>
        <taxon>Papaver</taxon>
    </lineage>
</organism>
<evidence type="ECO:0000256" key="1">
    <source>
        <dbReference type="ARBA" id="ARBA00022741"/>
    </source>
</evidence>
<evidence type="ECO:0000313" key="3">
    <source>
        <dbReference type="EMBL" id="RZC80043.1"/>
    </source>
</evidence>
<dbReference type="PANTHER" id="PTHR48103">
    <property type="entry name" value="MIDASIN-RELATED"/>
    <property type="match status" value="1"/>
</dbReference>
<sequence length="603" mass="68104">MYLVLFGVLNLFDRIIIILLAVCVNHCLLSENITSSAEPLILVWEGLPIFKDMDSERSVGRKRKREEGSCYGGTPEFTDAEGGANFICKPINLDFPCFENLEVSEDLRPSLEKISKTAIECRNLWNNKITSSGNLVPLSEFQKLLESHGLLWHKNIVRINRRPYDLSGLLPDLTSESLWEKATEDFFKVCRICHELERNFNGEQVGQLASFLEYLIMIQGEQRLVAYFACHGAEDKYPFGRSKNLTVKCMWKQMHLFDGLDIMSRESSSLLKEAEDKSYSCSTVNDELHKTLGLVKGKEFMNARQLLGRSCGRNSDLGEFPPAECSHVFLPSKSMKQLVLSNFKRLDQLHCVLQGKIVGKSSVTEKLIGCFYNVLSKGKMIEKEHFDGLEHKNKLLQETGGLVDNEVISETEFAKSVKKTVKQIDEAVQKLVSLRGSILSEDSPHRNIALWRVLYESSLLNLQLDLICETLGGTIKFGVKLLDNAQPSDSADLDQLHASIIKLIGSCNGVLLDFLAMHKTGKVTCMIAEVLVTRCSFTTFTGSFIGTLEEEDLDFSFKDDAAICDDVKDDDYDWEDPVVMYIMSAEQQSNSWQYTDEPRFCSM</sequence>
<dbReference type="STRING" id="3469.A0A4Y7L3B1"/>
<keyword evidence="1" id="KW-0547">Nucleotide-binding</keyword>
<dbReference type="Proteomes" id="UP000316621">
    <property type="component" value="Chromosome 10"/>
</dbReference>
<accession>A0A4Y7L3B1</accession>
<dbReference type="EMBL" id="CM010724">
    <property type="protein sequence ID" value="RZC80043.1"/>
    <property type="molecule type" value="Genomic_DNA"/>
</dbReference>